<evidence type="ECO:0000256" key="9">
    <source>
        <dbReference type="ARBA" id="ARBA00004906"/>
    </source>
</evidence>
<evidence type="ECO:0000256" key="23">
    <source>
        <dbReference type="ARBA" id="ARBA00023018"/>
    </source>
</evidence>
<sequence>MIDLEEDFTCSICLDLLKSPITLECGHNFCSDCITVHWTTGEQGTPSSAQRRCPECQRPCQRDRSVPNTRLQNLLWKAMPYQELMMLSQKDDLEKEPRALQLVKCCPSEGPVLDIPSLNYCLKNPKVVDTRVCLITIIGEQRTGKSFLLNQILLALKAKESGQDNWRPQAGEDLQGFQWGGGSDTITKGVWIWSHPFLLEKNAEKVAVFLLDTEGTMAPDQNKENSVKLSALSMLLSSYQIFNISRMLKETDLEHLEMFLLAAETIGNYCEMEVVQHLDLLIRDCFFSTEFGWGPGKAHMNDVIQKRFDRHPKIQEVLQGGRTYCYALPFPGKKMVTKAGGSTADMDDEFCTYLQAYITDVLASAIGHVKSHQKDLLTGRQLQYVIKKFSNLMRDERFGFSSAVEMAICLRTWKLKEAKDKEYEEFLEKQNKATKPLFSALRVLPNTMRARLAKKRDSILDSFSEAFKGYDQSRATETLREEIQAKEETFSKAYFKRFCRQAAALGGIVGAGLLSLVGGAVGIGTAAALAMAEVTELVVAGAAGAGVGIGVGAGLGAGVGAEVGAELGTSNRRAEPKSEEDEEPLIQDEK</sequence>
<dbReference type="PROSITE" id="PS51715">
    <property type="entry name" value="G_GB1_RHD3"/>
    <property type="match status" value="1"/>
</dbReference>
<evidence type="ECO:0000256" key="22">
    <source>
        <dbReference type="ARBA" id="ARBA00022989"/>
    </source>
</evidence>
<accession>F7DQ87</accession>
<evidence type="ECO:0000256" key="32">
    <source>
        <dbReference type="ARBA" id="ARBA00062686"/>
    </source>
</evidence>
<keyword evidence="16" id="KW-0967">Endosome</keyword>
<evidence type="ECO:0000256" key="5">
    <source>
        <dbReference type="ARBA" id="ARBA00004234"/>
    </source>
</evidence>
<dbReference type="GO" id="GO:0051260">
    <property type="term" value="P:protein homooligomerization"/>
    <property type="evidence" value="ECO:0000318"/>
    <property type="project" value="GO_Central"/>
</dbReference>
<dbReference type="GeneID" id="100090715"/>
<feature type="domain" description="GB1/RHD3-type G" evidence="40">
    <location>
        <begin position="129"/>
        <end position="259"/>
    </location>
</feature>
<dbReference type="GO" id="GO:0007029">
    <property type="term" value="P:endoplasmic reticulum organization"/>
    <property type="evidence" value="ECO:0000318"/>
    <property type="project" value="GO_Central"/>
</dbReference>
<dbReference type="GO" id="GO:0043005">
    <property type="term" value="C:neuron projection"/>
    <property type="evidence" value="ECO:0007669"/>
    <property type="project" value="UniProtKB-SubCell"/>
</dbReference>
<dbReference type="InterPro" id="IPR030386">
    <property type="entry name" value="G_GB1_RHD3_dom"/>
</dbReference>
<dbReference type="FunFam" id="3.40.50.300:FF:001009">
    <property type="entry name" value="RING finger protein 112"/>
    <property type="match status" value="1"/>
</dbReference>
<dbReference type="PROSITE" id="PS00518">
    <property type="entry name" value="ZF_RING_1"/>
    <property type="match status" value="1"/>
</dbReference>
<name>F7DQ87_ORNAN</name>
<protein>
    <recommendedName>
        <fullName evidence="33">RING finger protein 112</fullName>
        <ecNumber evidence="10">2.3.2.27</ecNumber>
    </recommendedName>
    <alternativeName>
        <fullName evidence="34">Zinc finger protein 179</fullName>
    </alternativeName>
</protein>
<dbReference type="HOGENOM" id="CLU_034812_0_0_1"/>
<dbReference type="GeneTree" id="ENSGT00940000160153"/>
<comment type="similarity">
    <text evidence="36">Belongs to the TRAFAC class dynamin-like GTPase superfamily. GB1/RHD3 GTPase family.</text>
</comment>
<reference evidence="41" key="3">
    <citation type="submission" date="2025-09" db="UniProtKB">
        <authorList>
            <consortium name="Ensembl"/>
        </authorList>
    </citation>
    <scope>IDENTIFICATION</scope>
    <source>
        <strain evidence="41">Glennie</strain>
    </source>
</reference>
<keyword evidence="24" id="KW-0342">GTP-binding</keyword>
<dbReference type="InterPro" id="IPR017907">
    <property type="entry name" value="Znf_RING_CS"/>
</dbReference>
<evidence type="ECO:0000256" key="15">
    <source>
        <dbReference type="ARBA" id="ARBA00022741"/>
    </source>
</evidence>
<dbReference type="PROSITE" id="PS50089">
    <property type="entry name" value="ZF_RING_2"/>
    <property type="match status" value="1"/>
</dbReference>
<dbReference type="OrthoDB" id="9450733at2759"/>
<dbReference type="InterPro" id="IPR015894">
    <property type="entry name" value="Guanylate-bd_N"/>
</dbReference>
<evidence type="ECO:0000256" key="11">
    <source>
        <dbReference type="ARBA" id="ARBA00022490"/>
    </source>
</evidence>
<proteinExistence type="inferred from homology"/>
<dbReference type="GO" id="GO:0043204">
    <property type="term" value="C:perikaryon"/>
    <property type="evidence" value="ECO:0007669"/>
    <property type="project" value="UniProtKB-SubCell"/>
</dbReference>
<keyword evidence="17 35" id="KW-0863">Zinc-finger</keyword>
<comment type="function">
    <text evidence="31">E3 ubiquitin-protein ligase that plays an important role in neuronal differentiation, including neurogenesis and gliogenesis, during brain development. During embryonic development initiates neuronal differentiation by inducing cell cycle arrest at the G0/G1 phase through up-regulation of cell-cycle regulatory proteins. Plays a role not only in the fetal period during the development of the nervous system, but also in the adult brain, where it is involved in the maintenance of neural functions and protection of the nervous tissue cells from oxidative stress-induced damage. Exhibits GTPase and E3 ubiquitin-protein ligase activities. Regulates dendritic spine density and synaptic neurotransmission; its ability to hydrolyze GTP is involved in the maintenance of dendritic spine density.</text>
</comment>
<dbReference type="RefSeq" id="XP_028913520.1">
    <property type="nucleotide sequence ID" value="XM_029057687.2"/>
</dbReference>
<evidence type="ECO:0000256" key="4">
    <source>
        <dbReference type="ARBA" id="ARBA00004177"/>
    </source>
</evidence>
<evidence type="ECO:0000256" key="19">
    <source>
        <dbReference type="ARBA" id="ARBA00022833"/>
    </source>
</evidence>
<feature type="transmembrane region" description="Helical" evidence="38">
    <location>
        <begin position="537"/>
        <end position="563"/>
    </location>
</feature>
<keyword evidence="26" id="KW-0539">Nucleus</keyword>
<evidence type="ECO:0000313" key="41">
    <source>
        <dbReference type="Ensembl" id="ENSOANP00000005638.3"/>
    </source>
</evidence>
<dbReference type="Gene3D" id="3.40.50.300">
    <property type="entry name" value="P-loop containing nucleotide triphosphate hydrolases"/>
    <property type="match status" value="1"/>
</dbReference>
<evidence type="ECO:0000256" key="25">
    <source>
        <dbReference type="ARBA" id="ARBA00023136"/>
    </source>
</evidence>
<evidence type="ECO:0000256" key="16">
    <source>
        <dbReference type="ARBA" id="ARBA00022753"/>
    </source>
</evidence>
<dbReference type="Pfam" id="PF02263">
    <property type="entry name" value="GBP"/>
    <property type="match status" value="1"/>
</dbReference>
<evidence type="ECO:0000256" key="12">
    <source>
        <dbReference type="ARBA" id="ARBA00022679"/>
    </source>
</evidence>
<evidence type="ECO:0000256" key="37">
    <source>
        <dbReference type="SAM" id="MobiDB-lite"/>
    </source>
</evidence>
<gene>
    <name evidence="41" type="primary">LOC100090715</name>
</gene>
<evidence type="ECO:0000256" key="35">
    <source>
        <dbReference type="PROSITE-ProRule" id="PRU00175"/>
    </source>
</evidence>
<keyword evidence="13 38" id="KW-0812">Transmembrane</keyword>
<comment type="catalytic activity">
    <reaction evidence="1">
        <text>S-ubiquitinyl-[E2 ubiquitin-conjugating enzyme]-L-cysteine + [acceptor protein]-L-lysine = [E2 ubiquitin-conjugating enzyme]-L-cysteine + N(6)-ubiquitinyl-[acceptor protein]-L-lysine.</text>
        <dbReference type="EC" id="2.3.2.27"/>
    </reaction>
</comment>
<dbReference type="SUPFAM" id="SSF52540">
    <property type="entry name" value="P-loop containing nucleoside triphosphate hydrolases"/>
    <property type="match status" value="1"/>
</dbReference>
<evidence type="ECO:0000256" key="27">
    <source>
        <dbReference type="ARBA" id="ARBA00023273"/>
    </source>
</evidence>
<keyword evidence="25 38" id="KW-0472">Membrane</keyword>
<evidence type="ECO:0000256" key="7">
    <source>
        <dbReference type="ARBA" id="ARBA00004487"/>
    </source>
</evidence>
<keyword evidence="20" id="KW-0832">Ubl conjugation</keyword>
<evidence type="ECO:0000256" key="36">
    <source>
        <dbReference type="PROSITE-ProRule" id="PRU01052"/>
    </source>
</evidence>
<keyword evidence="42" id="KW-1185">Reference proteome</keyword>
<dbReference type="GO" id="GO:0005768">
    <property type="term" value="C:endosome"/>
    <property type="evidence" value="ECO:0007669"/>
    <property type="project" value="UniProtKB-SubCell"/>
</dbReference>
<keyword evidence="21" id="KW-0524">Neurogenesis</keyword>
<dbReference type="Proteomes" id="UP000002279">
    <property type="component" value="Chromosome 2"/>
</dbReference>
<dbReference type="GO" id="GO:0061630">
    <property type="term" value="F:ubiquitin protein ligase activity"/>
    <property type="evidence" value="ECO:0007669"/>
    <property type="project" value="UniProtKB-EC"/>
</dbReference>
<dbReference type="Ensembl" id="ENSOANT00000005640.3">
    <property type="protein sequence ID" value="ENSOANP00000005638.3"/>
    <property type="gene ID" value="ENSOANG00000003557.3"/>
</dbReference>
<dbReference type="EC" id="2.3.2.27" evidence="10"/>
<dbReference type="InterPro" id="IPR001841">
    <property type="entry name" value="Znf_RING"/>
</dbReference>
<dbReference type="GO" id="GO:0008270">
    <property type="term" value="F:zinc ion binding"/>
    <property type="evidence" value="ECO:0007669"/>
    <property type="project" value="UniProtKB-KW"/>
</dbReference>
<feature type="transmembrane region" description="Helical" evidence="38">
    <location>
        <begin position="502"/>
        <end position="531"/>
    </location>
</feature>
<keyword evidence="27" id="KW-0966">Cell projection</keyword>
<reference evidence="41" key="2">
    <citation type="submission" date="2025-08" db="UniProtKB">
        <authorList>
            <consortium name="Ensembl"/>
        </authorList>
    </citation>
    <scope>IDENTIFICATION</scope>
    <source>
        <strain evidence="41">Glennie</strain>
    </source>
</reference>
<evidence type="ECO:0000259" key="39">
    <source>
        <dbReference type="PROSITE" id="PS50089"/>
    </source>
</evidence>
<evidence type="ECO:0000256" key="34">
    <source>
        <dbReference type="ARBA" id="ARBA00075484"/>
    </source>
</evidence>
<keyword evidence="19" id="KW-0862">Zinc</keyword>
<evidence type="ECO:0000256" key="31">
    <source>
        <dbReference type="ARBA" id="ARBA00053395"/>
    </source>
</evidence>
<evidence type="ECO:0000256" key="30">
    <source>
        <dbReference type="ARBA" id="ARBA00034306"/>
    </source>
</evidence>
<evidence type="ECO:0000256" key="26">
    <source>
        <dbReference type="ARBA" id="ARBA00023242"/>
    </source>
</evidence>
<evidence type="ECO:0000256" key="13">
    <source>
        <dbReference type="ARBA" id="ARBA00022692"/>
    </source>
</evidence>
<organism evidence="41 42">
    <name type="scientific">Ornithorhynchus anatinus</name>
    <name type="common">Duckbill platypus</name>
    <dbReference type="NCBI Taxonomy" id="9258"/>
    <lineage>
        <taxon>Eukaryota</taxon>
        <taxon>Metazoa</taxon>
        <taxon>Chordata</taxon>
        <taxon>Craniata</taxon>
        <taxon>Vertebrata</taxon>
        <taxon>Euteleostomi</taxon>
        <taxon>Mammalia</taxon>
        <taxon>Monotremata</taxon>
        <taxon>Ornithorhynchidae</taxon>
        <taxon>Ornithorhynchus</taxon>
    </lineage>
</organism>
<dbReference type="AlphaFoldDB" id="F7DQ87"/>
<evidence type="ECO:0000256" key="17">
    <source>
        <dbReference type="ARBA" id="ARBA00022771"/>
    </source>
</evidence>
<dbReference type="Bgee" id="ENSOANG00000003557">
    <property type="expression patterns" value="Expressed in ovary and 8 other cell types or tissues"/>
</dbReference>
<dbReference type="GO" id="GO:0005525">
    <property type="term" value="F:GTP binding"/>
    <property type="evidence" value="ECO:0000318"/>
    <property type="project" value="GO_Central"/>
</dbReference>
<dbReference type="InterPro" id="IPR027417">
    <property type="entry name" value="P-loop_NTPase"/>
</dbReference>
<dbReference type="RefSeq" id="XP_028913519.1">
    <property type="nucleotide sequence ID" value="XM_029057686.2"/>
</dbReference>
<evidence type="ECO:0000256" key="3">
    <source>
        <dbReference type="ARBA" id="ARBA00004170"/>
    </source>
</evidence>
<dbReference type="GO" id="GO:0003924">
    <property type="term" value="F:GTPase activity"/>
    <property type="evidence" value="ECO:0000318"/>
    <property type="project" value="GO_Central"/>
</dbReference>
<dbReference type="GO" id="GO:0016604">
    <property type="term" value="C:nuclear body"/>
    <property type="evidence" value="ECO:0007669"/>
    <property type="project" value="UniProtKB-SubCell"/>
</dbReference>
<evidence type="ECO:0000256" key="6">
    <source>
        <dbReference type="ARBA" id="ARBA00004484"/>
    </source>
</evidence>
<keyword evidence="11" id="KW-0963">Cytoplasm</keyword>
<keyword evidence="18" id="KW-0833">Ubl conjugation pathway</keyword>
<evidence type="ECO:0000256" key="8">
    <source>
        <dbReference type="ARBA" id="ARBA00004642"/>
    </source>
</evidence>
<evidence type="ECO:0000256" key="29">
    <source>
        <dbReference type="ARBA" id="ARBA00034105"/>
    </source>
</evidence>
<keyword evidence="12" id="KW-0808">Transferase</keyword>
<evidence type="ECO:0000256" key="1">
    <source>
        <dbReference type="ARBA" id="ARBA00000900"/>
    </source>
</evidence>
<evidence type="ECO:0000256" key="33">
    <source>
        <dbReference type="ARBA" id="ARBA00074856"/>
    </source>
</evidence>
<dbReference type="GO" id="GO:0008021">
    <property type="term" value="C:synaptic vesicle"/>
    <property type="evidence" value="ECO:0007669"/>
    <property type="project" value="UniProtKB-SubCell"/>
</dbReference>
<comment type="subcellular location">
    <subcellularLocation>
        <location evidence="7">Cell projection</location>
        <location evidence="7">Neuron projection</location>
    </subcellularLocation>
    <subcellularLocation>
        <location evidence="5">Cytoplasmic vesicle</location>
        <location evidence="5">Secretory vesicle</location>
        <location evidence="5">Synaptic vesicle</location>
    </subcellularLocation>
    <subcellularLocation>
        <location evidence="4">Endosome</location>
    </subcellularLocation>
    <subcellularLocation>
        <location evidence="2">Membrane</location>
        <topology evidence="2">Multi-pass membrane protein</topology>
    </subcellularLocation>
    <subcellularLocation>
        <location evidence="3">Membrane</location>
        <topology evidence="3">Peripheral membrane protein</topology>
    </subcellularLocation>
    <subcellularLocation>
        <location evidence="30">Nucleus</location>
        <location evidence="30">Nuclear body</location>
    </subcellularLocation>
    <subcellularLocation>
        <location evidence="8">Nucleus</location>
        <location evidence="8">Nucleoplasm</location>
    </subcellularLocation>
    <subcellularLocation>
        <location evidence="6">Perikaryon</location>
    </subcellularLocation>
    <subcellularLocation>
        <location evidence="29">Postsynaptic density</location>
    </subcellularLocation>
</comment>
<dbReference type="eggNOG" id="KOG2037">
    <property type="taxonomic scope" value="Eukaryota"/>
</dbReference>
<feature type="domain" description="RING-type" evidence="39">
    <location>
        <begin position="10"/>
        <end position="57"/>
    </location>
</feature>
<keyword evidence="23" id="KW-0770">Synapse</keyword>
<evidence type="ECO:0000256" key="18">
    <source>
        <dbReference type="ARBA" id="ARBA00022786"/>
    </source>
</evidence>
<evidence type="ECO:0000259" key="40">
    <source>
        <dbReference type="PROSITE" id="PS51715"/>
    </source>
</evidence>
<keyword evidence="28" id="KW-0968">Cytoplasmic vesicle</keyword>
<reference evidence="41 42" key="1">
    <citation type="journal article" date="2008" name="Nature">
        <title>Genome analysis of the platypus reveals unique signatures of evolution.</title>
        <authorList>
            <person name="Warren W.C."/>
            <person name="Hillier L.W."/>
            <person name="Marshall Graves J.A."/>
            <person name="Birney E."/>
            <person name="Ponting C.P."/>
            <person name="Grutzner F."/>
            <person name="Belov K."/>
            <person name="Miller W."/>
            <person name="Clarke L."/>
            <person name="Chinwalla A.T."/>
            <person name="Yang S.P."/>
            <person name="Heger A."/>
            <person name="Locke D.P."/>
            <person name="Miethke P."/>
            <person name="Waters P.D."/>
            <person name="Veyrunes F."/>
            <person name="Fulton L."/>
            <person name="Fulton B."/>
            <person name="Graves T."/>
            <person name="Wallis J."/>
            <person name="Puente X.S."/>
            <person name="Lopez-Otin C."/>
            <person name="Ordonez G.R."/>
            <person name="Eichler E.E."/>
            <person name="Chen L."/>
            <person name="Cheng Z."/>
            <person name="Deakin J.E."/>
            <person name="Alsop A."/>
            <person name="Thompson K."/>
            <person name="Kirby P."/>
            <person name="Papenfuss A.T."/>
            <person name="Wakefield M.J."/>
            <person name="Olender T."/>
            <person name="Lancet D."/>
            <person name="Huttley G.A."/>
            <person name="Smit A.F."/>
            <person name="Pask A."/>
            <person name="Temple-Smith P."/>
            <person name="Batzer M.A."/>
            <person name="Walker J.A."/>
            <person name="Konkel M.K."/>
            <person name="Harris R.S."/>
            <person name="Whittington C.M."/>
            <person name="Wong E.S."/>
            <person name="Gemmell N.J."/>
            <person name="Buschiazzo E."/>
            <person name="Vargas Jentzsch I.M."/>
            <person name="Merkel A."/>
            <person name="Schmitz J."/>
            <person name="Zemann A."/>
            <person name="Churakov G."/>
            <person name="Kriegs J.O."/>
            <person name="Brosius J."/>
            <person name="Murchison E.P."/>
            <person name="Sachidanandam R."/>
            <person name="Smith C."/>
            <person name="Hannon G.J."/>
            <person name="Tsend-Ayush E."/>
            <person name="McMillan D."/>
            <person name="Attenborough R."/>
            <person name="Rens W."/>
            <person name="Ferguson-Smith M."/>
            <person name="Lefevre C.M."/>
            <person name="Sharp J.A."/>
            <person name="Nicholas K.R."/>
            <person name="Ray D.A."/>
            <person name="Kube M."/>
            <person name="Reinhardt R."/>
            <person name="Pringle T.H."/>
            <person name="Taylor J."/>
            <person name="Jones R.C."/>
            <person name="Nixon B."/>
            <person name="Dacheux J.L."/>
            <person name="Niwa H."/>
            <person name="Sekita Y."/>
            <person name="Huang X."/>
            <person name="Stark A."/>
            <person name="Kheradpour P."/>
            <person name="Kellis M."/>
            <person name="Flicek P."/>
            <person name="Chen Y."/>
            <person name="Webber C."/>
            <person name="Hardison R."/>
            <person name="Nelson J."/>
            <person name="Hallsworth-Pepin K."/>
            <person name="Delehaunty K."/>
            <person name="Markovic C."/>
            <person name="Minx P."/>
            <person name="Feng Y."/>
            <person name="Kremitzki C."/>
            <person name="Mitreva M."/>
            <person name="Glasscock J."/>
            <person name="Wylie T."/>
            <person name="Wohldmann P."/>
            <person name="Thiru P."/>
            <person name="Nhan M.N."/>
            <person name="Pohl C.S."/>
            <person name="Smith S.M."/>
            <person name="Hou S."/>
            <person name="Nefedov M."/>
            <person name="de Jong P.J."/>
            <person name="Renfree M.B."/>
            <person name="Mardis E.R."/>
            <person name="Wilson R.K."/>
        </authorList>
    </citation>
    <scope>NUCLEOTIDE SEQUENCE [LARGE SCALE GENOMIC DNA]</scope>
    <source>
        <strain evidence="41 42">Glennie</strain>
    </source>
</reference>
<dbReference type="FunCoup" id="F7DQ87">
    <property type="interactions" value="12"/>
</dbReference>
<evidence type="ECO:0000256" key="21">
    <source>
        <dbReference type="ARBA" id="ARBA00022902"/>
    </source>
</evidence>
<evidence type="ECO:0000256" key="24">
    <source>
        <dbReference type="ARBA" id="ARBA00023134"/>
    </source>
</evidence>
<dbReference type="GO" id="GO:0007399">
    <property type="term" value="P:nervous system development"/>
    <property type="evidence" value="ECO:0007669"/>
    <property type="project" value="UniProtKB-KW"/>
</dbReference>
<feature type="compositionally biased region" description="Acidic residues" evidence="37">
    <location>
        <begin position="578"/>
        <end position="590"/>
    </location>
</feature>
<evidence type="ECO:0000256" key="2">
    <source>
        <dbReference type="ARBA" id="ARBA00004141"/>
    </source>
</evidence>
<dbReference type="eggNOG" id="KOG2177">
    <property type="taxonomic scope" value="Eukaryota"/>
</dbReference>
<dbReference type="SUPFAM" id="SSF57850">
    <property type="entry name" value="RING/U-box"/>
    <property type="match status" value="1"/>
</dbReference>
<evidence type="ECO:0000256" key="14">
    <source>
        <dbReference type="ARBA" id="ARBA00022723"/>
    </source>
</evidence>
<evidence type="ECO:0000313" key="42">
    <source>
        <dbReference type="Proteomes" id="UP000002279"/>
    </source>
</evidence>
<dbReference type="PANTHER" id="PTHR10751">
    <property type="entry name" value="GUANYLATE BINDING PROTEIN"/>
    <property type="match status" value="1"/>
</dbReference>
<dbReference type="InParanoid" id="F7DQ87"/>
<dbReference type="InterPro" id="IPR013083">
    <property type="entry name" value="Znf_RING/FYVE/PHD"/>
</dbReference>
<dbReference type="KEGG" id="oaa:100090715"/>
<dbReference type="OMA" id="QQDMATK"/>
<evidence type="ECO:0000256" key="10">
    <source>
        <dbReference type="ARBA" id="ARBA00012483"/>
    </source>
</evidence>
<dbReference type="GO" id="GO:0016020">
    <property type="term" value="C:membrane"/>
    <property type="evidence" value="ECO:0007669"/>
    <property type="project" value="UniProtKB-SubCell"/>
</dbReference>
<evidence type="ECO:0000256" key="20">
    <source>
        <dbReference type="ARBA" id="ARBA00022843"/>
    </source>
</evidence>
<dbReference type="GO" id="GO:0014069">
    <property type="term" value="C:postsynaptic density"/>
    <property type="evidence" value="ECO:0007669"/>
    <property type="project" value="UniProtKB-SubCell"/>
</dbReference>
<feature type="region of interest" description="Disordered" evidence="37">
    <location>
        <begin position="567"/>
        <end position="590"/>
    </location>
</feature>
<dbReference type="Gene3D" id="3.30.40.10">
    <property type="entry name" value="Zinc/RING finger domain, C3HC4 (zinc finger)"/>
    <property type="match status" value="1"/>
</dbReference>
<keyword evidence="15" id="KW-0547">Nucleotide-binding</keyword>
<dbReference type="SMART" id="SM00184">
    <property type="entry name" value="RING"/>
    <property type="match status" value="1"/>
</dbReference>
<dbReference type="Pfam" id="PF15227">
    <property type="entry name" value="zf-C3HC4_4"/>
    <property type="match status" value="1"/>
</dbReference>
<comment type="subunit">
    <text evidence="32">Self-associates. Interacts with SP1 in an oxidative stress-regulated manner. Interacts with SIGMAR1 in an oxidative stress-regulated manner. Interacts with ZBTB16 (via C2H2-type zinc finger domains 1 and 2).</text>
</comment>
<evidence type="ECO:0000256" key="28">
    <source>
        <dbReference type="ARBA" id="ARBA00023329"/>
    </source>
</evidence>
<comment type="pathway">
    <text evidence="9">Protein modification; protein ubiquitination.</text>
</comment>
<keyword evidence="14" id="KW-0479">Metal-binding</keyword>
<keyword evidence="22 38" id="KW-1133">Transmembrane helix</keyword>
<evidence type="ECO:0000256" key="38">
    <source>
        <dbReference type="SAM" id="Phobius"/>
    </source>
</evidence>